<dbReference type="PROSITE" id="PS50146">
    <property type="entry name" value="DAGK"/>
    <property type="match status" value="1"/>
</dbReference>
<proteinExistence type="predicted"/>
<accession>A0ABS5XWH5</accession>
<dbReference type="InterPro" id="IPR017438">
    <property type="entry name" value="ATP-NAD_kinase_N"/>
</dbReference>
<organism evidence="2 3">
    <name type="scientific">Microbacterium flavum</name>
    <dbReference type="NCBI Taxonomy" id="415216"/>
    <lineage>
        <taxon>Bacteria</taxon>
        <taxon>Bacillati</taxon>
        <taxon>Actinomycetota</taxon>
        <taxon>Actinomycetes</taxon>
        <taxon>Micrococcales</taxon>
        <taxon>Microbacteriaceae</taxon>
        <taxon>Microbacterium</taxon>
    </lineage>
</organism>
<dbReference type="Gene3D" id="2.60.200.40">
    <property type="match status" value="1"/>
</dbReference>
<sequence length="240" mass="26115">MVAVAGGDGTVQRAAAAARDHGIPLAVLPAGTFNHFAKDLGMFPLPAAIAAVQAGTVAKVDLGEVNGKIFVNTASVGAYTDFVTVRERYEHRIGKPLAAVVAAIRTLGGAKAVRLRVEDLDGEVVDARFSLMFLGNGRYEPRGFAPVRRATVDDGRIDLRLLGVTRLGSRARVILDLFRGRIERNRRYQQYSDAEYHFDLPDGPYRIARDGEIGEEIDHLDARVLPRALTVIAPAHPPRR</sequence>
<comment type="caution">
    <text evidence="2">The sequence shown here is derived from an EMBL/GenBank/DDBJ whole genome shotgun (WGS) entry which is preliminary data.</text>
</comment>
<keyword evidence="2" id="KW-0418">Kinase</keyword>
<dbReference type="Pfam" id="PF00781">
    <property type="entry name" value="DAGK_cat"/>
    <property type="match status" value="1"/>
</dbReference>
<reference evidence="2 3" key="1">
    <citation type="submission" date="2021-03" db="EMBL/GenBank/DDBJ databases">
        <title>Microbacterium pauli sp. nov., isolated from microfiltered milk.</title>
        <authorList>
            <person name="Bellassi P."/>
            <person name="Fontana A."/>
            <person name="Callegari M.L."/>
            <person name="Lorenzo M."/>
            <person name="Cappa F."/>
        </authorList>
    </citation>
    <scope>NUCLEOTIDE SEQUENCE [LARGE SCALE GENOMIC DNA]</scope>
    <source>
        <strain evidence="2 3">DSM 18909</strain>
    </source>
</reference>
<evidence type="ECO:0000313" key="3">
    <source>
        <dbReference type="Proteomes" id="UP000740605"/>
    </source>
</evidence>
<name>A0ABS5XWH5_9MICO</name>
<dbReference type="Pfam" id="PF19279">
    <property type="entry name" value="YegS_C"/>
    <property type="match status" value="1"/>
</dbReference>
<keyword evidence="2" id="KW-0808">Transferase</keyword>
<gene>
    <name evidence="2" type="ORF">J0P97_05110</name>
</gene>
<dbReference type="Gene3D" id="3.40.50.10330">
    <property type="entry name" value="Probable inorganic polyphosphate/atp-NAD kinase, domain 1"/>
    <property type="match status" value="1"/>
</dbReference>
<feature type="domain" description="DAGKc" evidence="1">
    <location>
        <begin position="1"/>
        <end position="69"/>
    </location>
</feature>
<dbReference type="EMBL" id="JAFLHG010000003">
    <property type="protein sequence ID" value="MBT8797448.1"/>
    <property type="molecule type" value="Genomic_DNA"/>
</dbReference>
<keyword evidence="3" id="KW-1185">Reference proteome</keyword>
<dbReference type="GO" id="GO:0016301">
    <property type="term" value="F:kinase activity"/>
    <property type="evidence" value="ECO:0007669"/>
    <property type="project" value="UniProtKB-KW"/>
</dbReference>
<evidence type="ECO:0000259" key="1">
    <source>
        <dbReference type="PROSITE" id="PS50146"/>
    </source>
</evidence>
<dbReference type="InterPro" id="IPR001206">
    <property type="entry name" value="Diacylglycerol_kinase_cat_dom"/>
</dbReference>
<dbReference type="InterPro" id="IPR016064">
    <property type="entry name" value="NAD/diacylglycerol_kinase_sf"/>
</dbReference>
<protein>
    <submittedName>
        <fullName evidence="2">NAD(+)/NADH kinase</fullName>
    </submittedName>
</protein>
<dbReference type="SUPFAM" id="SSF111331">
    <property type="entry name" value="NAD kinase/diacylglycerol kinase-like"/>
    <property type="match status" value="1"/>
</dbReference>
<dbReference type="Proteomes" id="UP000740605">
    <property type="component" value="Unassembled WGS sequence"/>
</dbReference>
<dbReference type="InterPro" id="IPR045540">
    <property type="entry name" value="YegS/DAGK_C"/>
</dbReference>
<evidence type="ECO:0000313" key="2">
    <source>
        <dbReference type="EMBL" id="MBT8797448.1"/>
    </source>
</evidence>